<evidence type="ECO:0000256" key="4">
    <source>
        <dbReference type="ARBA" id="ARBA00013208"/>
    </source>
</evidence>
<keyword evidence="6 8" id="KW-0378">Hydrolase</keyword>
<dbReference type="SUPFAM" id="SSF51306">
    <property type="entry name" value="LexA/Signal peptidase"/>
    <property type="match status" value="1"/>
</dbReference>
<dbReference type="InterPro" id="IPR019756">
    <property type="entry name" value="Pept_S26A_signal_pept_1_Ser-AS"/>
</dbReference>
<dbReference type="EMBL" id="CP011074">
    <property type="protein sequence ID" value="AKF94062.1"/>
    <property type="molecule type" value="Genomic_DNA"/>
</dbReference>
<proteinExistence type="inferred from homology"/>
<dbReference type="InterPro" id="IPR019757">
    <property type="entry name" value="Pept_S26A_signal_pept_1_Lys-AS"/>
</dbReference>
<dbReference type="EC" id="3.4.21.89" evidence="4 8"/>
<evidence type="ECO:0000256" key="3">
    <source>
        <dbReference type="ARBA" id="ARBA00009370"/>
    </source>
</evidence>
<dbReference type="NCBIfam" id="TIGR02227">
    <property type="entry name" value="sigpep_I_bact"/>
    <property type="match status" value="1"/>
</dbReference>
<evidence type="ECO:0000256" key="1">
    <source>
        <dbReference type="ARBA" id="ARBA00000677"/>
    </source>
</evidence>
<evidence type="ECO:0000256" key="2">
    <source>
        <dbReference type="ARBA" id="ARBA00004401"/>
    </source>
</evidence>
<evidence type="ECO:0000256" key="5">
    <source>
        <dbReference type="ARBA" id="ARBA00022670"/>
    </source>
</evidence>
<comment type="subcellular location">
    <subcellularLocation>
        <location evidence="2">Cell membrane</location>
        <topology evidence="2">Single-pass type II membrane protein</topology>
    </subcellularLocation>
    <subcellularLocation>
        <location evidence="9">Membrane</location>
        <topology evidence="9">Single-pass type II membrane protein</topology>
    </subcellularLocation>
</comment>
<dbReference type="AlphaFoldDB" id="A0A0F7EHE2"/>
<evidence type="ECO:0000256" key="7">
    <source>
        <dbReference type="PIRSR" id="PIRSR600223-1"/>
    </source>
</evidence>
<dbReference type="InterPro" id="IPR036286">
    <property type="entry name" value="LexA/Signal_pep-like_sf"/>
</dbReference>
<evidence type="ECO:0000256" key="6">
    <source>
        <dbReference type="ARBA" id="ARBA00022801"/>
    </source>
</evidence>
<dbReference type="CDD" id="cd06530">
    <property type="entry name" value="S26_SPase_I"/>
    <property type="match status" value="1"/>
</dbReference>
<dbReference type="PRINTS" id="PR00727">
    <property type="entry name" value="LEADERPTASE"/>
</dbReference>
<feature type="active site" evidence="7">
    <location>
        <position position="82"/>
    </location>
</feature>
<feature type="domain" description="Peptidase S26" evidence="10">
    <location>
        <begin position="9"/>
        <end position="163"/>
    </location>
</feature>
<dbReference type="GO" id="GO:0006465">
    <property type="term" value="P:signal peptide processing"/>
    <property type="evidence" value="ECO:0007669"/>
    <property type="project" value="InterPro"/>
</dbReference>
<accession>A0A0F7EHE2</accession>
<dbReference type="GO" id="GO:0009003">
    <property type="term" value="F:signal peptidase activity"/>
    <property type="evidence" value="ECO:0007669"/>
    <property type="project" value="UniProtKB-EC"/>
</dbReference>
<dbReference type="PANTHER" id="PTHR43390">
    <property type="entry name" value="SIGNAL PEPTIDASE I"/>
    <property type="match status" value="1"/>
</dbReference>
<evidence type="ECO:0000313" key="11">
    <source>
        <dbReference type="EMBL" id="AKF94062.1"/>
    </source>
</evidence>
<dbReference type="RefSeq" id="WP_031413084.1">
    <property type="nucleotide sequence ID" value="NZ_CP011074.1"/>
</dbReference>
<evidence type="ECO:0000256" key="9">
    <source>
        <dbReference type="RuleBase" id="RU362042"/>
    </source>
</evidence>
<dbReference type="InterPro" id="IPR000223">
    <property type="entry name" value="Pept_S26A_signal_pept_1"/>
</dbReference>
<name>A0A0F7EHE2_BRELA</name>
<comment type="catalytic activity">
    <reaction evidence="1 8">
        <text>Cleavage of hydrophobic, N-terminal signal or leader sequences from secreted and periplasmic proteins.</text>
        <dbReference type="EC" id="3.4.21.89"/>
    </reaction>
</comment>
<dbReference type="GO" id="GO:0005886">
    <property type="term" value="C:plasma membrane"/>
    <property type="evidence" value="ECO:0007669"/>
    <property type="project" value="UniProtKB-SubCell"/>
</dbReference>
<dbReference type="InterPro" id="IPR019758">
    <property type="entry name" value="Pept_S26A_signal_pept_1_CS"/>
</dbReference>
<organism evidence="11">
    <name type="scientific">Brevibacillus laterosporus</name>
    <name type="common">Bacillus laterosporus</name>
    <dbReference type="NCBI Taxonomy" id="1465"/>
    <lineage>
        <taxon>Bacteria</taxon>
        <taxon>Bacillati</taxon>
        <taxon>Bacillota</taxon>
        <taxon>Bacilli</taxon>
        <taxon>Bacillales</taxon>
        <taxon>Paenibacillaceae</taxon>
        <taxon>Brevibacillus</taxon>
    </lineage>
</organism>
<dbReference type="Gene3D" id="2.10.109.10">
    <property type="entry name" value="Umud Fragment, subunit A"/>
    <property type="match status" value="1"/>
</dbReference>
<evidence type="ECO:0000256" key="8">
    <source>
        <dbReference type="RuleBase" id="RU003993"/>
    </source>
</evidence>
<dbReference type="PROSITE" id="PS00760">
    <property type="entry name" value="SPASE_I_2"/>
    <property type="match status" value="1"/>
</dbReference>
<protein>
    <recommendedName>
        <fullName evidence="4 8">Signal peptidase I</fullName>
        <ecNumber evidence="4 8">3.4.21.89</ecNumber>
    </recommendedName>
</protein>
<feature type="active site" evidence="7">
    <location>
        <position position="39"/>
    </location>
</feature>
<comment type="similarity">
    <text evidence="3 9">Belongs to the peptidase S26 family.</text>
</comment>
<dbReference type="PROSITE" id="PS00761">
    <property type="entry name" value="SPASE_I_3"/>
    <property type="match status" value="1"/>
</dbReference>
<gene>
    <name evidence="11" type="ORF">EX87_10740</name>
</gene>
<keyword evidence="5 8" id="KW-0645">Protease</keyword>
<reference evidence="11" key="1">
    <citation type="submission" date="2015-03" db="EMBL/GenBank/DDBJ databases">
        <title>MIGS Cultured Bacterial/Archaeal sample from Brevibacillus laterosporus.</title>
        <authorList>
            <person name="Zeng D."/>
            <person name="Zhu L."/>
            <person name="Dong G."/>
            <person name="Ye W."/>
            <person name="Ren D."/>
            <person name="Wu L."/>
            <person name="Xu J."/>
            <person name="Li G."/>
            <person name="Guo L."/>
        </authorList>
    </citation>
    <scope>NUCLEOTIDE SEQUENCE</scope>
    <source>
        <strain evidence="11">B9</strain>
    </source>
</reference>
<sequence>MKKLPKIVREWLPIIAIALVLSFTIRTFVVQAVYVPSTSMVPTLQVNDRLFIEKISNPENFQYGDIVVFSPPIQGNKDLFIKRLVGKGGDTIEIKQGYLYRNGVKIEEPYLKEAMNYDFAPVHVPPDHYFFLGDNRNGSFDSHLWPTPFVEKKAVVGKGIFLYYPFNHMRIM</sequence>
<dbReference type="PROSITE" id="PS00501">
    <property type="entry name" value="SPASE_I_1"/>
    <property type="match status" value="1"/>
</dbReference>
<dbReference type="PANTHER" id="PTHR43390:SF1">
    <property type="entry name" value="CHLOROPLAST PROCESSING PEPTIDASE"/>
    <property type="match status" value="1"/>
</dbReference>
<dbReference type="InterPro" id="IPR019533">
    <property type="entry name" value="Peptidase_S26"/>
</dbReference>
<dbReference type="Pfam" id="PF10502">
    <property type="entry name" value="Peptidase_S26"/>
    <property type="match status" value="1"/>
</dbReference>
<evidence type="ECO:0000259" key="10">
    <source>
        <dbReference type="Pfam" id="PF10502"/>
    </source>
</evidence>
<dbReference type="GO" id="GO:0004252">
    <property type="term" value="F:serine-type endopeptidase activity"/>
    <property type="evidence" value="ECO:0007669"/>
    <property type="project" value="InterPro"/>
</dbReference>